<dbReference type="VEuPathDB" id="FungiDB:MELLADRAFT_111644"/>
<evidence type="ECO:0000256" key="1">
    <source>
        <dbReference type="SAM" id="MobiDB-lite"/>
    </source>
</evidence>
<keyword evidence="3" id="KW-1185">Reference proteome</keyword>
<dbReference type="RefSeq" id="XP_007416127.1">
    <property type="nucleotide sequence ID" value="XM_007416065.1"/>
</dbReference>
<protein>
    <submittedName>
        <fullName evidence="2">Uncharacterized protein</fullName>
    </submittedName>
</protein>
<dbReference type="GeneID" id="18924451"/>
<dbReference type="InParanoid" id="F4S3V8"/>
<dbReference type="Proteomes" id="UP000001072">
    <property type="component" value="Unassembled WGS sequence"/>
</dbReference>
<sequence length="148" mass="16559">MSQQQSIANLLHGRSLRSRGPTPGPSTTIEQGKKKESNKMEEMQIVEGVDREDTVMKTEDQKISKVGETKELKGGKKTKKNIKKKIVKLGNNMEDQIGDEEVEEGGKQQKNEEEKMGIQPPQNEEEGVDVEMNIGFDGTNKSRDICEV</sequence>
<feature type="compositionally biased region" description="Basic and acidic residues" evidence="1">
    <location>
        <begin position="104"/>
        <end position="116"/>
    </location>
</feature>
<organism evidence="3">
    <name type="scientific">Melampsora larici-populina (strain 98AG31 / pathotype 3-4-7)</name>
    <name type="common">Poplar leaf rust fungus</name>
    <dbReference type="NCBI Taxonomy" id="747676"/>
    <lineage>
        <taxon>Eukaryota</taxon>
        <taxon>Fungi</taxon>
        <taxon>Dikarya</taxon>
        <taxon>Basidiomycota</taxon>
        <taxon>Pucciniomycotina</taxon>
        <taxon>Pucciniomycetes</taxon>
        <taxon>Pucciniales</taxon>
        <taxon>Melampsoraceae</taxon>
        <taxon>Melampsora</taxon>
    </lineage>
</organism>
<dbReference type="AlphaFoldDB" id="F4S3V8"/>
<feature type="region of interest" description="Disordered" evidence="1">
    <location>
        <begin position="1"/>
        <end position="41"/>
    </location>
</feature>
<evidence type="ECO:0000313" key="2">
    <source>
        <dbReference type="EMBL" id="EGG00673.1"/>
    </source>
</evidence>
<dbReference type="EMBL" id="GL883145">
    <property type="protein sequence ID" value="EGG00673.1"/>
    <property type="molecule type" value="Genomic_DNA"/>
</dbReference>
<evidence type="ECO:0000313" key="3">
    <source>
        <dbReference type="Proteomes" id="UP000001072"/>
    </source>
</evidence>
<gene>
    <name evidence="2" type="ORF">MELLADRAFT_111644</name>
</gene>
<feature type="compositionally biased region" description="Basic and acidic residues" evidence="1">
    <location>
        <begin position="31"/>
        <end position="41"/>
    </location>
</feature>
<proteinExistence type="predicted"/>
<feature type="region of interest" description="Disordered" evidence="1">
    <location>
        <begin position="94"/>
        <end position="129"/>
    </location>
</feature>
<accession>F4S3V8</accession>
<dbReference type="HOGENOM" id="CLU_1759223_0_0_1"/>
<name>F4S3V8_MELLP</name>
<dbReference type="KEGG" id="mlr:MELLADRAFT_111644"/>
<reference evidence="3" key="1">
    <citation type="journal article" date="2011" name="Proc. Natl. Acad. Sci. U.S.A.">
        <title>Obligate biotrophy features unraveled by the genomic analysis of rust fungi.</title>
        <authorList>
            <person name="Duplessis S."/>
            <person name="Cuomo C.A."/>
            <person name="Lin Y.-C."/>
            <person name="Aerts A."/>
            <person name="Tisserant E."/>
            <person name="Veneault-Fourrey C."/>
            <person name="Joly D.L."/>
            <person name="Hacquard S."/>
            <person name="Amselem J."/>
            <person name="Cantarel B.L."/>
            <person name="Chiu R."/>
            <person name="Coutinho P.M."/>
            <person name="Feau N."/>
            <person name="Field M."/>
            <person name="Frey P."/>
            <person name="Gelhaye E."/>
            <person name="Goldberg J."/>
            <person name="Grabherr M.G."/>
            <person name="Kodira C.D."/>
            <person name="Kohler A."/>
            <person name="Kuees U."/>
            <person name="Lindquist E.A."/>
            <person name="Lucas S.M."/>
            <person name="Mago R."/>
            <person name="Mauceli E."/>
            <person name="Morin E."/>
            <person name="Murat C."/>
            <person name="Pangilinan J.L."/>
            <person name="Park R."/>
            <person name="Pearson M."/>
            <person name="Quesneville H."/>
            <person name="Rouhier N."/>
            <person name="Sakthikumar S."/>
            <person name="Salamov A.A."/>
            <person name="Schmutz J."/>
            <person name="Selles B."/>
            <person name="Shapiro H."/>
            <person name="Tanguay P."/>
            <person name="Tuskan G.A."/>
            <person name="Henrissat B."/>
            <person name="Van de Peer Y."/>
            <person name="Rouze P."/>
            <person name="Ellis J.G."/>
            <person name="Dodds P.N."/>
            <person name="Schein J.E."/>
            <person name="Zhong S."/>
            <person name="Hamelin R.C."/>
            <person name="Grigoriev I.V."/>
            <person name="Szabo L.J."/>
            <person name="Martin F."/>
        </authorList>
    </citation>
    <scope>NUCLEOTIDE SEQUENCE [LARGE SCALE GENOMIC DNA]</scope>
    <source>
        <strain evidence="3">98AG31 / pathotype 3-4-7</strain>
    </source>
</reference>